<dbReference type="Gene3D" id="3.40.50.150">
    <property type="entry name" value="Vaccinia Virus protein VP39"/>
    <property type="match status" value="1"/>
</dbReference>
<evidence type="ECO:0000313" key="14">
    <source>
        <dbReference type="EMBL" id="VEN37930.1"/>
    </source>
</evidence>
<dbReference type="HAMAP" id="MF_03152">
    <property type="entry name" value="TRM5"/>
    <property type="match status" value="1"/>
</dbReference>
<feature type="signal peptide" evidence="12">
    <location>
        <begin position="1"/>
        <end position="23"/>
    </location>
</feature>
<protein>
    <recommendedName>
        <fullName evidence="11">tRNA (guanine(37)-N1)-methyltransferase</fullName>
        <ecNumber evidence="11">2.1.1.228</ecNumber>
    </recommendedName>
    <alternativeName>
        <fullName evidence="11">M1G-methyltransferase</fullName>
    </alternativeName>
    <alternativeName>
        <fullName evidence="11">tRNA [GM37] methyltransferase</fullName>
    </alternativeName>
    <alternativeName>
        <fullName evidence="11">tRNA methyltransferase 5 homolog</fullName>
    </alternativeName>
</protein>
<comment type="subcellular location">
    <subcellularLocation>
        <location evidence="11">Mitochondrion matrix</location>
    </subcellularLocation>
    <subcellularLocation>
        <location evidence="11">Nucleus</location>
    </subcellularLocation>
    <subcellularLocation>
        <location evidence="11">Cytoplasm</location>
    </subcellularLocation>
    <text evidence="11">Predominantly in the mitochondria and in the nucleus.</text>
</comment>
<keyword evidence="6 11" id="KW-0819">tRNA processing</keyword>
<keyword evidence="3 11" id="KW-0489">Methyltransferase</keyword>
<evidence type="ECO:0000256" key="10">
    <source>
        <dbReference type="ARBA" id="ARBA00047783"/>
    </source>
</evidence>
<evidence type="ECO:0000256" key="5">
    <source>
        <dbReference type="ARBA" id="ARBA00022691"/>
    </source>
</evidence>
<reference evidence="14 15" key="1">
    <citation type="submission" date="2019-01" db="EMBL/GenBank/DDBJ databases">
        <authorList>
            <person name="Sayadi A."/>
        </authorList>
    </citation>
    <scope>NUCLEOTIDE SEQUENCE [LARGE SCALE GENOMIC DNA]</scope>
</reference>
<accession>A0A653BQZ6</accession>
<evidence type="ECO:0000256" key="9">
    <source>
        <dbReference type="ARBA" id="ARBA00045951"/>
    </source>
</evidence>
<dbReference type="PANTHER" id="PTHR23245">
    <property type="entry name" value="TRNA METHYLTRANSFERASE"/>
    <property type="match status" value="1"/>
</dbReference>
<evidence type="ECO:0000256" key="3">
    <source>
        <dbReference type="ARBA" id="ARBA00022603"/>
    </source>
</evidence>
<comment type="subunit">
    <text evidence="11">Monomer.</text>
</comment>
<dbReference type="GO" id="GO:0002939">
    <property type="term" value="P:tRNA N1-guanine methylation"/>
    <property type="evidence" value="ECO:0007669"/>
    <property type="project" value="TreeGrafter"/>
</dbReference>
<dbReference type="OrthoDB" id="408788at2759"/>
<dbReference type="GO" id="GO:0005759">
    <property type="term" value="C:mitochondrial matrix"/>
    <property type="evidence" value="ECO:0007669"/>
    <property type="project" value="UniProtKB-SubCell"/>
</dbReference>
<dbReference type="GO" id="GO:0005634">
    <property type="term" value="C:nucleus"/>
    <property type="evidence" value="ECO:0007669"/>
    <property type="project" value="UniProtKB-SubCell"/>
</dbReference>
<evidence type="ECO:0000256" key="7">
    <source>
        <dbReference type="ARBA" id="ARBA00023128"/>
    </source>
</evidence>
<feature type="binding site" evidence="11">
    <location>
        <position position="341"/>
    </location>
    <ligand>
        <name>S-adenosyl-L-methionine</name>
        <dbReference type="ChEBI" id="CHEBI:59789"/>
    </ligand>
</feature>
<dbReference type="EMBL" id="CAACVG010003895">
    <property type="protein sequence ID" value="VEN37930.1"/>
    <property type="molecule type" value="Genomic_DNA"/>
</dbReference>
<evidence type="ECO:0000256" key="8">
    <source>
        <dbReference type="ARBA" id="ARBA00023242"/>
    </source>
</evidence>
<proteinExistence type="inferred from homology"/>
<feature type="binding site" evidence="11">
    <location>
        <position position="246"/>
    </location>
    <ligand>
        <name>S-adenosyl-L-methionine</name>
        <dbReference type="ChEBI" id="CHEBI:59789"/>
    </ligand>
</feature>
<dbReference type="AlphaFoldDB" id="A0A653BQZ6"/>
<feature type="binding site" evidence="11">
    <location>
        <begin position="284"/>
        <end position="285"/>
    </location>
    <ligand>
        <name>S-adenosyl-L-methionine</name>
        <dbReference type="ChEBI" id="CHEBI:59789"/>
    </ligand>
</feature>
<dbReference type="PANTHER" id="PTHR23245:SF36">
    <property type="entry name" value="TRNA (GUANINE(37)-N1)-METHYLTRANSFERASE"/>
    <property type="match status" value="1"/>
</dbReference>
<keyword evidence="4 11" id="KW-0808">Transferase</keyword>
<gene>
    <name evidence="14" type="ORF">CALMAC_LOCUS2991</name>
</gene>
<dbReference type="Proteomes" id="UP000410492">
    <property type="component" value="Unassembled WGS sequence"/>
</dbReference>
<dbReference type="InterPro" id="IPR029063">
    <property type="entry name" value="SAM-dependent_MTases_sf"/>
</dbReference>
<comment type="catalytic activity">
    <reaction evidence="10 11">
        <text>guanosine(37) in tRNA + S-adenosyl-L-methionine = N(1)-methylguanosine(37) in tRNA + S-adenosyl-L-homocysteine + H(+)</text>
        <dbReference type="Rhea" id="RHEA:36899"/>
        <dbReference type="Rhea" id="RHEA-COMP:10145"/>
        <dbReference type="Rhea" id="RHEA-COMP:10147"/>
        <dbReference type="ChEBI" id="CHEBI:15378"/>
        <dbReference type="ChEBI" id="CHEBI:57856"/>
        <dbReference type="ChEBI" id="CHEBI:59789"/>
        <dbReference type="ChEBI" id="CHEBI:73542"/>
        <dbReference type="ChEBI" id="CHEBI:74269"/>
        <dbReference type="EC" id="2.1.1.228"/>
    </reaction>
</comment>
<evidence type="ECO:0000256" key="1">
    <source>
        <dbReference type="ARBA" id="ARBA00009775"/>
    </source>
</evidence>
<evidence type="ECO:0000256" key="2">
    <source>
        <dbReference type="ARBA" id="ARBA00022490"/>
    </source>
</evidence>
<keyword evidence="7 11" id="KW-0496">Mitochondrion</keyword>
<evidence type="ECO:0000259" key="13">
    <source>
        <dbReference type="PROSITE" id="PS51684"/>
    </source>
</evidence>
<feature type="chain" id="PRO_5024949127" description="tRNA (guanine(37)-N1)-methyltransferase" evidence="12">
    <location>
        <begin position="24"/>
        <end position="463"/>
    </location>
</feature>
<dbReference type="InterPro" id="IPR025792">
    <property type="entry name" value="tRNA_Gua_MeTrfase_euk"/>
</dbReference>
<dbReference type="InterPro" id="IPR030382">
    <property type="entry name" value="MeTrfase_TRM5/TYW2"/>
</dbReference>
<keyword evidence="12" id="KW-0732">Signal</keyword>
<dbReference type="Pfam" id="PF02475">
    <property type="entry name" value="TRM5-TYW2_MTfase"/>
    <property type="match status" value="1"/>
</dbReference>
<keyword evidence="8 11" id="KW-0539">Nucleus</keyword>
<organism evidence="14 15">
    <name type="scientific">Callosobruchus maculatus</name>
    <name type="common">Southern cowpea weevil</name>
    <name type="synonym">Pulse bruchid</name>
    <dbReference type="NCBI Taxonomy" id="64391"/>
    <lineage>
        <taxon>Eukaryota</taxon>
        <taxon>Metazoa</taxon>
        <taxon>Ecdysozoa</taxon>
        <taxon>Arthropoda</taxon>
        <taxon>Hexapoda</taxon>
        <taxon>Insecta</taxon>
        <taxon>Pterygota</taxon>
        <taxon>Neoptera</taxon>
        <taxon>Endopterygota</taxon>
        <taxon>Coleoptera</taxon>
        <taxon>Polyphaga</taxon>
        <taxon>Cucujiformia</taxon>
        <taxon>Chrysomeloidea</taxon>
        <taxon>Chrysomelidae</taxon>
        <taxon>Bruchinae</taxon>
        <taxon>Bruchini</taxon>
        <taxon>Callosobruchus</taxon>
    </lineage>
</organism>
<dbReference type="Pfam" id="PF25133">
    <property type="entry name" value="TYW2_N_2"/>
    <property type="match status" value="1"/>
</dbReference>
<sequence>MLPLGNRCFQLLFFRISTFLTLSQKHMDNLLKPPESVCGMRVLDRKLFEKTLEVPVITLKDIKVSAVLPVLKKYLLKVEKLKPIQHVNPEEILIYLSPMLVQQWESIPEDVRQRLHSEHIKDENFKKILYTFKYENFTAEEILRAILPPDKEGLSSFTKVGHIVHLNLREHLLPYKNVIAEILLDKVPGCRTVVNKTNIIDNTYRNFTMDILIGDPDMLTTVKENNCKFKFDFSKVYWNSRLCTEHERIVNKFQEGDVLFDVFAGVGPFAVPAGKKKCTVFANDLNPESFKWLKYNFEANKVDQTYYKLFNRDGHDFIKNDIKLLLPKFLECEKNVYITMNLPAMALEFLNSFVGLFSHEILPEYSKPPLVFVYCFAKGEDCMEITKNKIKDTVAYDLSDKIVDVFRVRTVSSLKEMMRVTVRLDRDILIADRKRKLEDHFNDIQNKKVILDHSDGKEQEKVK</sequence>
<evidence type="ECO:0000256" key="4">
    <source>
        <dbReference type="ARBA" id="ARBA00022679"/>
    </source>
</evidence>
<keyword evidence="5 11" id="KW-0949">S-adenosyl-L-methionine</keyword>
<feature type="domain" description="SAM-dependent methyltransferase TRM5/TYW2-type" evidence="13">
    <location>
        <begin position="157"/>
        <end position="426"/>
    </location>
</feature>
<evidence type="ECO:0000256" key="6">
    <source>
        <dbReference type="ARBA" id="ARBA00022694"/>
    </source>
</evidence>
<name>A0A653BQZ6_CALMS</name>
<comment type="function">
    <text evidence="11">Specifically methylates the N1 position of guanosine-37 in various cytoplasmic and mitochondrial tRNAs. Methylation is not dependent on the nature of the nucleoside 5' of the target nucleoside. This is the first step in the biosynthesis of wybutosine (yW), a modified base adjacent to the anticodon of tRNAs and required for accurate decoding.</text>
</comment>
<dbReference type="FunFam" id="3.30.300.110:FF:000001">
    <property type="entry name" value="tRNA (guanine(37)-N1)-methyltransferase"/>
    <property type="match status" value="1"/>
</dbReference>
<comment type="similarity">
    <text evidence="1">Belongs to the class I-like SAM-binding methyltransferase superfamily. TRM5/TYW2 family.</text>
</comment>
<dbReference type="EC" id="2.1.1.228" evidence="11"/>
<comment type="function">
    <text evidence="9">Involved in mitochondrial tRNA methylation. Specifically methylates the N1 position of guanosine-37 in various tRNAs. Methylation is not dependent on the nature of the nucleoside 5' of the target nucleoside. This is the first step in the biosynthesis of wybutosine (yW), a modified base adjacent to the anticodon of tRNAs and required for accurate decoding.</text>
</comment>
<dbReference type="GO" id="GO:0070901">
    <property type="term" value="P:mitochondrial tRNA methylation"/>
    <property type="evidence" value="ECO:0007669"/>
    <property type="project" value="TreeGrafter"/>
</dbReference>
<keyword evidence="15" id="KW-1185">Reference proteome</keyword>
<evidence type="ECO:0000313" key="15">
    <source>
        <dbReference type="Proteomes" id="UP000410492"/>
    </source>
</evidence>
<dbReference type="PROSITE" id="PS51684">
    <property type="entry name" value="SAM_MT_TRM5_TYW2"/>
    <property type="match status" value="1"/>
</dbReference>
<dbReference type="SUPFAM" id="SSF53335">
    <property type="entry name" value="S-adenosyl-L-methionine-dependent methyltransferases"/>
    <property type="match status" value="1"/>
</dbReference>
<dbReference type="InterPro" id="IPR056744">
    <property type="entry name" value="TRM5/TYW2-like_N"/>
</dbReference>
<comment type="similarity">
    <text evidence="11">Belongs to the TRM5 / TYW2 family.</text>
</comment>
<keyword evidence="2 11" id="KW-0963">Cytoplasm</keyword>
<dbReference type="Gene3D" id="3.30.300.110">
    <property type="entry name" value="Met-10+ protein-like domains"/>
    <property type="match status" value="1"/>
</dbReference>
<evidence type="ECO:0000256" key="11">
    <source>
        <dbReference type="HAMAP-Rule" id="MF_03152"/>
    </source>
</evidence>
<dbReference type="GO" id="GO:0052906">
    <property type="term" value="F:tRNA (guanine(37)-N1)-methyltransferase activity"/>
    <property type="evidence" value="ECO:0007669"/>
    <property type="project" value="UniProtKB-UniRule"/>
</dbReference>
<feature type="binding site" evidence="11">
    <location>
        <begin position="313"/>
        <end position="314"/>
    </location>
    <ligand>
        <name>S-adenosyl-L-methionine</name>
        <dbReference type="ChEBI" id="CHEBI:59789"/>
    </ligand>
</feature>
<dbReference type="InterPro" id="IPR056743">
    <property type="entry name" value="TRM5-TYW2-like_MTfase"/>
</dbReference>
<evidence type="ECO:0000256" key="12">
    <source>
        <dbReference type="SAM" id="SignalP"/>
    </source>
</evidence>